<reference evidence="3 4" key="1">
    <citation type="submission" date="2014-02" db="EMBL/GenBank/DDBJ databases">
        <title>Draft Genome of Hylemonella gracilis isolated from the Niagara River.</title>
        <authorList>
            <person name="Pawlowski D.R."/>
            <person name="Koudelka G.B."/>
        </authorList>
    </citation>
    <scope>NUCLEOTIDE SEQUENCE [LARGE SCALE GENOMIC DNA]</scope>
    <source>
        <strain evidence="3 4">Niagara R</strain>
    </source>
</reference>
<dbReference type="InterPro" id="IPR007813">
    <property type="entry name" value="PilN"/>
</dbReference>
<protein>
    <recommendedName>
        <fullName evidence="5">Fimbrial assembly protein</fullName>
    </recommendedName>
</protein>
<feature type="compositionally biased region" description="Low complexity" evidence="1">
    <location>
        <begin position="192"/>
        <end position="207"/>
    </location>
</feature>
<dbReference type="InterPro" id="IPR052534">
    <property type="entry name" value="Extracell_DNA_Util/SecSys_Comp"/>
</dbReference>
<keyword evidence="2" id="KW-1133">Transmembrane helix</keyword>
<dbReference type="EMBL" id="JEMG01000001">
    <property type="protein sequence ID" value="EYC52959.1"/>
    <property type="molecule type" value="Genomic_DNA"/>
</dbReference>
<dbReference type="Pfam" id="PF05137">
    <property type="entry name" value="PilN"/>
    <property type="match status" value="1"/>
</dbReference>
<name>A0A016XLI5_9BURK</name>
<feature type="transmembrane region" description="Helical" evidence="2">
    <location>
        <begin position="21"/>
        <end position="42"/>
    </location>
</feature>
<evidence type="ECO:0000256" key="1">
    <source>
        <dbReference type="SAM" id="MobiDB-lite"/>
    </source>
</evidence>
<keyword evidence="2" id="KW-0472">Membrane</keyword>
<comment type="caution">
    <text evidence="3">The sequence shown here is derived from an EMBL/GenBank/DDBJ whole genome shotgun (WGS) entry which is preliminary data.</text>
</comment>
<dbReference type="Proteomes" id="UP000023268">
    <property type="component" value="Unassembled WGS sequence"/>
</dbReference>
<dbReference type="PANTHER" id="PTHR40278">
    <property type="entry name" value="DNA UTILIZATION PROTEIN HOFN"/>
    <property type="match status" value="1"/>
</dbReference>
<organism evidence="3 4">
    <name type="scientific">Hylemonella gracilis str. Niagara R</name>
    <dbReference type="NCBI Taxonomy" id="1458275"/>
    <lineage>
        <taxon>Bacteria</taxon>
        <taxon>Pseudomonadati</taxon>
        <taxon>Pseudomonadota</taxon>
        <taxon>Betaproteobacteria</taxon>
        <taxon>Burkholderiales</taxon>
        <taxon>Comamonadaceae</taxon>
        <taxon>Hylemonella</taxon>
    </lineage>
</organism>
<evidence type="ECO:0000313" key="3">
    <source>
        <dbReference type="EMBL" id="EYC52959.1"/>
    </source>
</evidence>
<dbReference type="PANTHER" id="PTHR40278:SF2">
    <property type="entry name" value="TYPE IV PILUS INNER MEMBRANE COMPONENT PILN"/>
    <property type="match status" value="1"/>
</dbReference>
<keyword evidence="2" id="KW-0812">Transmembrane</keyword>
<feature type="region of interest" description="Disordered" evidence="1">
    <location>
        <begin position="192"/>
        <end position="217"/>
    </location>
</feature>
<accession>A0A016XLI5</accession>
<dbReference type="OrthoDB" id="5296173at2"/>
<gene>
    <name evidence="3" type="ORF">AZ34_15325</name>
</gene>
<evidence type="ECO:0000313" key="4">
    <source>
        <dbReference type="Proteomes" id="UP000023268"/>
    </source>
</evidence>
<dbReference type="GO" id="GO:0043107">
    <property type="term" value="P:type IV pilus-dependent motility"/>
    <property type="evidence" value="ECO:0007669"/>
    <property type="project" value="TreeGrafter"/>
</dbReference>
<sequence length="217" mass="23424">MTPAINLLPRPRDQGPRSRGSFRRAVLVALSVGVVAAGLLHLQGRERVAAQRALNAMLAREVGRLDAQLQGMAVLRADIEAWTELQASRVRAARLLRLIPQALPEGLYLRSLAQEGELVTLRGVARSEQDLSGLLRHLATPGSGFQQPELVEFTGVWMTGPDTADAEAVPTQQDATRARTTWFTVRTRLAPPAVAPAPTNAEAAPMPGVSPDRRRAP</sequence>
<dbReference type="GO" id="GO:0043683">
    <property type="term" value="P:type IV pilus assembly"/>
    <property type="evidence" value="ECO:0007669"/>
    <property type="project" value="TreeGrafter"/>
</dbReference>
<evidence type="ECO:0000256" key="2">
    <source>
        <dbReference type="SAM" id="Phobius"/>
    </source>
</evidence>
<proteinExistence type="predicted"/>
<dbReference type="RefSeq" id="WP_035609513.1">
    <property type="nucleotide sequence ID" value="NZ_JEMG01000001.1"/>
</dbReference>
<dbReference type="STRING" id="1458275.AZ34_15325"/>
<dbReference type="AlphaFoldDB" id="A0A016XLI5"/>
<evidence type="ECO:0008006" key="5">
    <source>
        <dbReference type="Google" id="ProtNLM"/>
    </source>
</evidence>
<dbReference type="eggNOG" id="COG3166">
    <property type="taxonomic scope" value="Bacteria"/>
</dbReference>